<reference evidence="3 4" key="1">
    <citation type="submission" date="2019-05" db="EMBL/GenBank/DDBJ databases">
        <title>Draft Whole-Genome sequence of the green sulfur bacterium Prosthecochloris vibrioformis DSM 260.</title>
        <authorList>
            <person name="Meyer T.E."/>
            <person name="Kyndt J.A."/>
        </authorList>
    </citation>
    <scope>NUCLEOTIDE SEQUENCE [LARGE SCALE GENOMIC DNA]</scope>
    <source>
        <strain evidence="3 4">DSM 260</strain>
    </source>
</reference>
<sequence>MFKTDICLQSIADYKRLSLNKIKMIDCSLVLKPNRITDSAWTGHIPFAFWLVDKLRPECLVELGTHTGNSYFAFCQSFHAANLPTRCYAVDTWQGDEHAGLYGEDVFADVSQYNADHYASFSTLMRMTFDDAVDYFAEKSIDLLHVDGLHTYDAVKHDFETWLPKVSECGVVLFHDINVKERDFGVWRLWEEVSAGYPHIAFDHSHGLGVLFVGTDINPELLALLEEYTSENGRHKIKSLFSRLGASTEMQYQLNEAKKTQELLQGENARLEQERASLQHRLGEIQSRLGRMERSSSWRMTEPVRKWTKSVRKRSRRIRHIFTGRSKDVANDKSYKQWINLYDTLSEEKRSAIRTEIEAMKDPPLISVVMPVYNPPLNFLKEAIESVRNQLYPNWELCIADDKSPNNAVRKLLRSYAKADSRIRCVFRETNGHISRASNSALELAKGEYIALLDHDDKLHPAALYYVAREICAYPDAGIVYSDEDKINEEGERTDPYFKSNFNYDLFLCQNMISHLGLYKRSLVKQIGGFRANLEGSQDYDLALRVLGLLDHGQVRHIPRVLYHWRIHDESTAKNIEAKPYTSTKALEAVNEHLSRTNRNASAEIAPNAVQFQRINYRLTDPLPSVDIIIPTRDKAELLEKCVQSILEKTDYPLYNITIIDNGSVEPETLELLGRWKVEYSSIRVITDNAPFNYSRLNNLAVTASNQEYICLLNNDIEVLSRGWLREMVSHAIRPDIGAVGARLWYPNNTLQHGGVILGIGGVANHAHFQIHRGDPGYFGKAFLQQNIAAVTGACLLINKHKYFEVKGLNEEHLPVAFNDVDLCLKLLEIGYRNVWTPYAELLHHESISRGKDHTPEKRARFESEVAYMMKTWEKFLKNDPYYNPNLSLARTDFSLAWPPRVD</sequence>
<dbReference type="AlphaFoldDB" id="A0A5C4S072"/>
<protein>
    <submittedName>
        <fullName evidence="3">Glycosyltransferase</fullName>
    </submittedName>
</protein>
<feature type="domain" description="Glycosyltransferase 2-like" evidence="2">
    <location>
        <begin position="628"/>
        <end position="785"/>
    </location>
</feature>
<keyword evidence="1" id="KW-0175">Coiled coil</keyword>
<comment type="caution">
    <text evidence="3">The sequence shown here is derived from an EMBL/GenBank/DDBJ whole genome shotgun (WGS) entry which is preliminary data.</text>
</comment>
<keyword evidence="4" id="KW-1185">Reference proteome</keyword>
<organism evidence="3 4">
    <name type="scientific">Prosthecochloris vibrioformis</name>
    <name type="common">Chlorobium vibrioforme</name>
    <dbReference type="NCBI Taxonomy" id="1098"/>
    <lineage>
        <taxon>Bacteria</taxon>
        <taxon>Pseudomonadati</taxon>
        <taxon>Chlorobiota</taxon>
        <taxon>Chlorobiia</taxon>
        <taxon>Chlorobiales</taxon>
        <taxon>Chlorobiaceae</taxon>
        <taxon>Prosthecochloris</taxon>
    </lineage>
</organism>
<dbReference type="SUPFAM" id="SSF53448">
    <property type="entry name" value="Nucleotide-diphospho-sugar transferases"/>
    <property type="match status" value="2"/>
</dbReference>
<dbReference type="CDD" id="cd04184">
    <property type="entry name" value="GT2_RfbC_Mx_like"/>
    <property type="match status" value="1"/>
</dbReference>
<dbReference type="GO" id="GO:0016757">
    <property type="term" value="F:glycosyltransferase activity"/>
    <property type="evidence" value="ECO:0007669"/>
    <property type="project" value="UniProtKB-KW"/>
</dbReference>
<dbReference type="InterPro" id="IPR029044">
    <property type="entry name" value="Nucleotide-diphossugar_trans"/>
</dbReference>
<dbReference type="SUPFAM" id="SSF53335">
    <property type="entry name" value="S-adenosyl-L-methionine-dependent methyltransferases"/>
    <property type="match status" value="1"/>
</dbReference>
<dbReference type="Pfam" id="PF13578">
    <property type="entry name" value="Methyltransf_24"/>
    <property type="match status" value="1"/>
</dbReference>
<evidence type="ECO:0000259" key="2">
    <source>
        <dbReference type="Pfam" id="PF00535"/>
    </source>
</evidence>
<dbReference type="InterPro" id="IPR001173">
    <property type="entry name" value="Glyco_trans_2-like"/>
</dbReference>
<feature type="coiled-coil region" evidence="1">
    <location>
        <begin position="254"/>
        <end position="288"/>
    </location>
</feature>
<gene>
    <name evidence="3" type="ORF">FGF68_05840</name>
</gene>
<evidence type="ECO:0000313" key="3">
    <source>
        <dbReference type="EMBL" id="TNJ36589.1"/>
    </source>
</evidence>
<proteinExistence type="predicted"/>
<dbReference type="RefSeq" id="WP_139626535.1">
    <property type="nucleotide sequence ID" value="NZ_VDCI01000004.1"/>
</dbReference>
<dbReference type="Gene3D" id="3.40.50.150">
    <property type="entry name" value="Vaccinia Virus protein VP39"/>
    <property type="match status" value="1"/>
</dbReference>
<dbReference type="Proteomes" id="UP000309544">
    <property type="component" value="Unassembled WGS sequence"/>
</dbReference>
<keyword evidence="3" id="KW-0808">Transferase</keyword>
<accession>A0A5C4S072</accession>
<evidence type="ECO:0000256" key="1">
    <source>
        <dbReference type="SAM" id="Coils"/>
    </source>
</evidence>
<dbReference type="InterPro" id="IPR029063">
    <property type="entry name" value="SAM-dependent_MTases_sf"/>
</dbReference>
<dbReference type="Gene3D" id="3.90.550.10">
    <property type="entry name" value="Spore Coat Polysaccharide Biosynthesis Protein SpsA, Chain A"/>
    <property type="match status" value="2"/>
</dbReference>
<feature type="domain" description="Glycosyltransferase 2-like" evidence="2">
    <location>
        <begin position="367"/>
        <end position="527"/>
    </location>
</feature>
<dbReference type="PANTHER" id="PTHR43179">
    <property type="entry name" value="RHAMNOSYLTRANSFERASE WBBL"/>
    <property type="match status" value="1"/>
</dbReference>
<dbReference type="CDD" id="cd04186">
    <property type="entry name" value="GT_2_like_c"/>
    <property type="match status" value="1"/>
</dbReference>
<dbReference type="EMBL" id="VDCI01000004">
    <property type="protein sequence ID" value="TNJ36589.1"/>
    <property type="molecule type" value="Genomic_DNA"/>
</dbReference>
<dbReference type="Pfam" id="PF00535">
    <property type="entry name" value="Glycos_transf_2"/>
    <property type="match status" value="2"/>
</dbReference>
<name>A0A5C4S072_PROVB</name>
<evidence type="ECO:0000313" key="4">
    <source>
        <dbReference type="Proteomes" id="UP000309544"/>
    </source>
</evidence>
<dbReference type="PANTHER" id="PTHR43179:SF7">
    <property type="entry name" value="RHAMNOSYLTRANSFERASE WBBL"/>
    <property type="match status" value="1"/>
</dbReference>